<dbReference type="SUPFAM" id="SSF57362">
    <property type="entry name" value="BPTI-like"/>
    <property type="match status" value="1"/>
</dbReference>
<protein>
    <recommendedName>
        <fullName evidence="2">BPTI/Kunitz inhibitor domain-containing protein</fullName>
    </recommendedName>
</protein>
<dbReference type="OrthoDB" id="5950222at2759"/>
<evidence type="ECO:0000313" key="3">
    <source>
        <dbReference type="EMBL" id="ELT91534.1"/>
    </source>
</evidence>
<feature type="domain" description="BPTI/Kunitz inhibitor" evidence="2">
    <location>
        <begin position="1"/>
        <end position="51"/>
    </location>
</feature>
<gene>
    <name evidence="3" type="ORF">CAPTEDRAFT_41346</name>
</gene>
<dbReference type="CDD" id="cd00109">
    <property type="entry name" value="Kunitz-type"/>
    <property type="match status" value="1"/>
</dbReference>
<dbReference type="GO" id="GO:0004867">
    <property type="term" value="F:serine-type endopeptidase inhibitor activity"/>
    <property type="evidence" value="ECO:0007669"/>
    <property type="project" value="InterPro"/>
</dbReference>
<dbReference type="EnsemblMetazoa" id="CapteT41346">
    <property type="protein sequence ID" value="CapteP41346"/>
    <property type="gene ID" value="CapteG41346"/>
</dbReference>
<name>R7TCS8_CAPTE</name>
<dbReference type="Gene3D" id="4.10.410.10">
    <property type="entry name" value="Pancreatic trypsin inhibitor Kunitz domain"/>
    <property type="match status" value="1"/>
</dbReference>
<organism evidence="3">
    <name type="scientific">Capitella teleta</name>
    <name type="common">Polychaete worm</name>
    <dbReference type="NCBI Taxonomy" id="283909"/>
    <lineage>
        <taxon>Eukaryota</taxon>
        <taxon>Metazoa</taxon>
        <taxon>Spiralia</taxon>
        <taxon>Lophotrochozoa</taxon>
        <taxon>Annelida</taxon>
        <taxon>Polychaeta</taxon>
        <taxon>Sedentaria</taxon>
        <taxon>Scolecida</taxon>
        <taxon>Capitellidae</taxon>
        <taxon>Capitella</taxon>
    </lineage>
</organism>
<dbReference type="FunFam" id="4.10.410.10:FF:000020">
    <property type="entry name" value="Collagen, type VI, alpha 3"/>
    <property type="match status" value="1"/>
</dbReference>
<keyword evidence="5" id="KW-1185">Reference proteome</keyword>
<reference evidence="5" key="1">
    <citation type="submission" date="2012-12" db="EMBL/GenBank/DDBJ databases">
        <authorList>
            <person name="Hellsten U."/>
            <person name="Grimwood J."/>
            <person name="Chapman J.A."/>
            <person name="Shapiro H."/>
            <person name="Aerts A."/>
            <person name="Otillar R.P."/>
            <person name="Terry A.Y."/>
            <person name="Boore J.L."/>
            <person name="Simakov O."/>
            <person name="Marletaz F."/>
            <person name="Cho S.-J."/>
            <person name="Edsinger-Gonzales E."/>
            <person name="Havlak P."/>
            <person name="Kuo D.-H."/>
            <person name="Larsson T."/>
            <person name="Lv J."/>
            <person name="Arendt D."/>
            <person name="Savage R."/>
            <person name="Osoegawa K."/>
            <person name="de Jong P."/>
            <person name="Lindberg D.R."/>
            <person name="Seaver E.C."/>
            <person name="Weisblat D.A."/>
            <person name="Putnam N.H."/>
            <person name="Grigoriev I.V."/>
            <person name="Rokhsar D.S."/>
        </authorList>
    </citation>
    <scope>NUCLEOTIDE SEQUENCE</scope>
    <source>
        <strain evidence="5">I ESC-2004</strain>
    </source>
</reference>
<reference evidence="3 5" key="2">
    <citation type="journal article" date="2013" name="Nature">
        <title>Insights into bilaterian evolution from three spiralian genomes.</title>
        <authorList>
            <person name="Simakov O."/>
            <person name="Marletaz F."/>
            <person name="Cho S.J."/>
            <person name="Edsinger-Gonzales E."/>
            <person name="Havlak P."/>
            <person name="Hellsten U."/>
            <person name="Kuo D.H."/>
            <person name="Larsson T."/>
            <person name="Lv J."/>
            <person name="Arendt D."/>
            <person name="Savage R."/>
            <person name="Osoegawa K."/>
            <person name="de Jong P."/>
            <person name="Grimwood J."/>
            <person name="Chapman J.A."/>
            <person name="Shapiro H."/>
            <person name="Aerts A."/>
            <person name="Otillar R.P."/>
            <person name="Terry A.Y."/>
            <person name="Boore J.L."/>
            <person name="Grigoriev I.V."/>
            <person name="Lindberg D.R."/>
            <person name="Seaver E.C."/>
            <person name="Weisblat D.A."/>
            <person name="Putnam N.H."/>
            <person name="Rokhsar D.S."/>
        </authorList>
    </citation>
    <scope>NUCLEOTIDE SEQUENCE</scope>
    <source>
        <strain evidence="3 5">I ESC-2004</strain>
    </source>
</reference>
<dbReference type="AlphaFoldDB" id="R7TCS8"/>
<proteinExistence type="predicted"/>
<dbReference type="Proteomes" id="UP000014760">
    <property type="component" value="Unassembled WGS sequence"/>
</dbReference>
<dbReference type="InterPro" id="IPR050098">
    <property type="entry name" value="TFPI/VKTCI-like"/>
</dbReference>
<accession>R7TCS8</accession>
<dbReference type="InterPro" id="IPR020901">
    <property type="entry name" value="Prtase_inh_Kunz-CS"/>
</dbReference>
<sequence>CKLGPEGGECGDFTTRYYFDINKNVCKKFSYGGCGGNANNFKSKNACSSRC</sequence>
<evidence type="ECO:0000259" key="2">
    <source>
        <dbReference type="PROSITE" id="PS50279"/>
    </source>
</evidence>
<dbReference type="PANTHER" id="PTHR10083:SF374">
    <property type="entry name" value="BPTI_KUNITZ INHIBITOR DOMAIN-CONTAINING PROTEIN"/>
    <property type="match status" value="1"/>
</dbReference>
<evidence type="ECO:0000313" key="5">
    <source>
        <dbReference type="Proteomes" id="UP000014760"/>
    </source>
</evidence>
<evidence type="ECO:0000313" key="4">
    <source>
        <dbReference type="EnsemblMetazoa" id="CapteP41346"/>
    </source>
</evidence>
<dbReference type="HOGENOM" id="CLU_164133_4_0_1"/>
<dbReference type="STRING" id="283909.R7TCS8"/>
<dbReference type="InterPro" id="IPR002223">
    <property type="entry name" value="Kunitz_BPTI"/>
</dbReference>
<dbReference type="PRINTS" id="PR00759">
    <property type="entry name" value="BASICPTASE"/>
</dbReference>
<dbReference type="GO" id="GO:0005615">
    <property type="term" value="C:extracellular space"/>
    <property type="evidence" value="ECO:0007669"/>
    <property type="project" value="TreeGrafter"/>
</dbReference>
<keyword evidence="1" id="KW-1015">Disulfide bond</keyword>
<dbReference type="SMART" id="SM00131">
    <property type="entry name" value="KU"/>
    <property type="match status" value="1"/>
</dbReference>
<dbReference type="InterPro" id="IPR036880">
    <property type="entry name" value="Kunitz_BPTI_sf"/>
</dbReference>
<dbReference type="OMA" id="DGECALP"/>
<feature type="non-terminal residue" evidence="3">
    <location>
        <position position="51"/>
    </location>
</feature>
<dbReference type="PROSITE" id="PS50279">
    <property type="entry name" value="BPTI_KUNITZ_2"/>
    <property type="match status" value="1"/>
</dbReference>
<reference evidence="4" key="3">
    <citation type="submission" date="2015-06" db="UniProtKB">
        <authorList>
            <consortium name="EnsemblMetazoa"/>
        </authorList>
    </citation>
    <scope>IDENTIFICATION</scope>
</reference>
<dbReference type="EMBL" id="KB310457">
    <property type="protein sequence ID" value="ELT91534.1"/>
    <property type="molecule type" value="Genomic_DNA"/>
</dbReference>
<feature type="non-terminal residue" evidence="3">
    <location>
        <position position="1"/>
    </location>
</feature>
<dbReference type="EMBL" id="AMQN01013752">
    <property type="status" value="NOT_ANNOTATED_CDS"/>
    <property type="molecule type" value="Genomic_DNA"/>
</dbReference>
<dbReference type="Pfam" id="PF00014">
    <property type="entry name" value="Kunitz_BPTI"/>
    <property type="match status" value="1"/>
</dbReference>
<dbReference type="PROSITE" id="PS00280">
    <property type="entry name" value="BPTI_KUNITZ_1"/>
    <property type="match status" value="1"/>
</dbReference>
<evidence type="ECO:0000256" key="1">
    <source>
        <dbReference type="ARBA" id="ARBA00023157"/>
    </source>
</evidence>
<dbReference type="PANTHER" id="PTHR10083">
    <property type="entry name" value="KUNITZ-TYPE PROTEASE INHIBITOR-RELATED"/>
    <property type="match status" value="1"/>
</dbReference>